<dbReference type="EMBL" id="MQMG01000019">
    <property type="protein sequence ID" value="OKO94016.1"/>
    <property type="molecule type" value="Genomic_DNA"/>
</dbReference>
<gene>
    <name evidence="1" type="ORF">BRO54_1777</name>
</gene>
<accession>A0A1Q5T1G5</accession>
<reference evidence="2" key="2">
    <citation type="submission" date="2017-01" db="EMBL/GenBank/DDBJ databases">
        <title>Genome sequencing and annotation of Geobacillus sp. 1017, a Hydrocarbon-Oxidizing Thermophilic Bacterium Isolated from a Heavy Oil Reservoir (China).</title>
        <authorList>
            <person name="Kadnikov V.V."/>
            <person name="Mardanov A.V."/>
            <person name="Poltaraus A.B."/>
            <person name="Sokolova D.S."/>
            <person name="Semenova E.M."/>
            <person name="Ravin N.V."/>
            <person name="Tourova T.P."/>
            <person name="Nazina T.N."/>
        </authorList>
    </citation>
    <scope>NUCLEOTIDE SEQUENCE [LARGE SCALE GENOMIC DNA]</scope>
    <source>
        <strain evidence="2">1017</strain>
    </source>
</reference>
<evidence type="ECO:0000313" key="1">
    <source>
        <dbReference type="EMBL" id="OKO94016.1"/>
    </source>
</evidence>
<proteinExistence type="predicted"/>
<dbReference type="AlphaFoldDB" id="A0A1Q5T1G5"/>
<sequence length="38" mass="4258">MIVCKKSTPFVQAAVFFVGKQEIEEDAPNSLMKKGETR</sequence>
<dbReference type="Proteomes" id="UP000186030">
    <property type="component" value="Unassembled WGS sequence"/>
</dbReference>
<protein>
    <submittedName>
        <fullName evidence="1">Uncharacterized protein</fullName>
    </submittedName>
</protein>
<organism evidence="1 2">
    <name type="scientific">Geobacillus proteiniphilus</name>
    <dbReference type="NCBI Taxonomy" id="860353"/>
    <lineage>
        <taxon>Bacteria</taxon>
        <taxon>Bacillati</taxon>
        <taxon>Bacillota</taxon>
        <taxon>Bacilli</taxon>
        <taxon>Bacillales</taxon>
        <taxon>Anoxybacillaceae</taxon>
        <taxon>Geobacillus</taxon>
    </lineage>
</organism>
<comment type="caution">
    <text evidence="1">The sequence shown here is derived from an EMBL/GenBank/DDBJ whole genome shotgun (WGS) entry which is preliminary data.</text>
</comment>
<name>A0A1Q5T1G5_9BACL</name>
<evidence type="ECO:0000313" key="2">
    <source>
        <dbReference type="Proteomes" id="UP000186030"/>
    </source>
</evidence>
<reference evidence="1 2" key="1">
    <citation type="submission" date="2016-11" db="EMBL/GenBank/DDBJ databases">
        <authorList>
            <person name="Kadnikov V."/>
            <person name="Nazina T."/>
        </authorList>
    </citation>
    <scope>NUCLEOTIDE SEQUENCE [LARGE SCALE GENOMIC DNA]</scope>
    <source>
        <strain evidence="1 2">1017</strain>
    </source>
</reference>